<protein>
    <submittedName>
        <fullName evidence="4">FeS assembly protein SufB</fullName>
    </submittedName>
</protein>
<dbReference type="RefSeq" id="WP_014557902.1">
    <property type="nucleotide sequence ID" value="NC_017461.1"/>
</dbReference>
<keyword evidence="5" id="KW-1185">Reference proteome</keyword>
<reference evidence="4 5" key="2">
    <citation type="journal article" date="2014" name="Extremophiles">
        <title>Analysis of the complete genome of Fervidococcus fontis confirms the distinct phylogenetic position of the order Fervidicoccales and suggests its environmental function.</title>
        <authorList>
            <person name="Lebedinsky A.V."/>
            <person name="Mardanov A.V."/>
            <person name="Kublanov I.V."/>
            <person name="Gumerov V.M."/>
            <person name="Beletsky A.V."/>
            <person name="Perevalova A.A."/>
            <person name="Bidzhieva S.Kh."/>
            <person name="Bonch-Osmolovskaya E.A."/>
            <person name="Skryabin K.G."/>
            <person name="Ravin N.V."/>
        </authorList>
    </citation>
    <scope>NUCLEOTIDE SEQUENCE [LARGE SCALE GENOMIC DNA]</scope>
    <source>
        <strain evidence="5">DSM 19380 / VKM B-2539 / Kam940</strain>
    </source>
</reference>
<proteinExistence type="inferred from homology"/>
<dbReference type="Pfam" id="PF19295">
    <property type="entry name" value="SufBD_N"/>
    <property type="match status" value="1"/>
</dbReference>
<dbReference type="SUPFAM" id="SSF101960">
    <property type="entry name" value="Stabilizer of iron transporter SufD"/>
    <property type="match status" value="1"/>
</dbReference>
<dbReference type="InterPro" id="IPR000825">
    <property type="entry name" value="SUF_FeS_clus_asmbl_SufBD_core"/>
</dbReference>
<feature type="domain" description="SUF system FeS cluster assembly SufBD core" evidence="2">
    <location>
        <begin position="212"/>
        <end position="444"/>
    </location>
</feature>
<dbReference type="EMBL" id="CP003423">
    <property type="protein sequence ID" value="AFH42753.1"/>
    <property type="molecule type" value="Genomic_DNA"/>
</dbReference>
<dbReference type="PANTHER" id="PTHR30508">
    <property type="entry name" value="FES CLUSTER ASSEMBLY PROTEIN SUF"/>
    <property type="match status" value="1"/>
</dbReference>
<evidence type="ECO:0000256" key="1">
    <source>
        <dbReference type="ARBA" id="ARBA00043967"/>
    </source>
</evidence>
<dbReference type="InterPro" id="IPR045595">
    <property type="entry name" value="SufBD_N"/>
</dbReference>
<reference evidence="5" key="1">
    <citation type="submission" date="2012-03" db="EMBL/GenBank/DDBJ databases">
        <title>Fervidicoccus fontis complete genome analysis confirms its distinct phylogenetic position and predicts its environmental function.</title>
        <authorList>
            <person name="Lebedinsky A.V."/>
            <person name="Mardanov A.V."/>
            <person name="Gumerov V.M."/>
            <person name="Beletsky A.V."/>
            <person name="Kublanov I.V."/>
            <person name="Perevalova A.A."/>
            <person name="Bonch-Osmolovskaya E.A."/>
            <person name="Ravin N.V."/>
            <person name="Skryabin K.G."/>
        </authorList>
    </citation>
    <scope>NUCLEOTIDE SEQUENCE [LARGE SCALE GENOMIC DNA]</scope>
    <source>
        <strain evidence="5">DSM 19380 / VKM B-2539 / Kam940</strain>
    </source>
</reference>
<dbReference type="Pfam" id="PF01458">
    <property type="entry name" value="SUFBD_core"/>
    <property type="match status" value="1"/>
</dbReference>
<evidence type="ECO:0000313" key="4">
    <source>
        <dbReference type="EMBL" id="AFH42753.1"/>
    </source>
</evidence>
<name>I0A196_FERFK</name>
<evidence type="ECO:0000313" key="5">
    <source>
        <dbReference type="Proteomes" id="UP000007391"/>
    </source>
</evidence>
<dbReference type="InterPro" id="IPR010231">
    <property type="entry name" value="SUF_FeS_clus_asmbl_SufB"/>
</dbReference>
<comment type="similarity">
    <text evidence="1">Belongs to the iron-sulfur cluster assembly SufBD family.</text>
</comment>
<dbReference type="HOGENOM" id="CLU_026231_0_1_2"/>
<dbReference type="NCBIfam" id="TIGR01980">
    <property type="entry name" value="sufB"/>
    <property type="match status" value="1"/>
</dbReference>
<evidence type="ECO:0000259" key="3">
    <source>
        <dbReference type="Pfam" id="PF19295"/>
    </source>
</evidence>
<sequence>MSEDLSREEIRRKISMLTEQRGLENNSVKYSFQIKGELEESIIEEISQLKNEPEWMLRLRKKAFEWYKKLPTPNWLLGVEELTIDELTHYLKPDVNLAKSWEELPENIRKMYEVLNIPEVEARALSGLSLHLESDTIYLKTKKALEEKGVIMIPMEEAVKKYPDIVKSYFSKVFPFTEHKFIALHYALWSSGVFVYVPKNVKIRQPIEAFFVISQALEGQYEHTLIVLDENSYIEFIEGCSAPMYKTYSFHDGAVEIYAHKNSHIKFTTLQNWSENVINFNNKRAIAEEGAEVDWLEGSVGSKVTYVYPSTILKGDNSKTTIYTITLSKGNKIKDAGAKVIMNGKNTAAKIVNKSISADGGINIYRGLIRINKGAINSRATSSCESLILDEKSKAYTYPHNQVLEDTAFVNHEAKTGKINEDQLFYLESRGLRENEAKSIIVLGYLENVLVNLPFEMASVLNSVIQLEFSSIGGKG</sequence>
<dbReference type="eggNOG" id="arCOG01715">
    <property type="taxonomic scope" value="Archaea"/>
</dbReference>
<dbReference type="FunCoup" id="I0A196">
    <property type="interactions" value="11"/>
</dbReference>
<dbReference type="PANTHER" id="PTHR30508:SF1">
    <property type="entry name" value="UPF0051 PROTEIN ABCI8, CHLOROPLASTIC-RELATED"/>
    <property type="match status" value="1"/>
</dbReference>
<dbReference type="InterPro" id="IPR055346">
    <property type="entry name" value="Fe-S_cluster_assembly_SufBD"/>
</dbReference>
<dbReference type="STRING" id="1163730.FFONT_0765"/>
<dbReference type="KEGG" id="ffo:FFONT_0765"/>
<accession>I0A196</accession>
<dbReference type="InterPro" id="IPR037284">
    <property type="entry name" value="SUF_FeS_clus_asmbl_SufBD_sf"/>
</dbReference>
<dbReference type="InParanoid" id="I0A196"/>
<gene>
    <name evidence="4" type="ordered locus">FFONT_0765</name>
</gene>
<dbReference type="Proteomes" id="UP000007391">
    <property type="component" value="Chromosome"/>
</dbReference>
<evidence type="ECO:0000259" key="2">
    <source>
        <dbReference type="Pfam" id="PF01458"/>
    </source>
</evidence>
<dbReference type="GeneID" id="12449847"/>
<dbReference type="GO" id="GO:0016226">
    <property type="term" value="P:iron-sulfur cluster assembly"/>
    <property type="evidence" value="ECO:0007669"/>
    <property type="project" value="InterPro"/>
</dbReference>
<dbReference type="OrthoDB" id="372168at2157"/>
<dbReference type="AlphaFoldDB" id="I0A196"/>
<organism evidence="4 5">
    <name type="scientific">Fervidicoccus fontis (strain DSM 19380 / JCM 18336 / VKM B-2539 / Kam940)</name>
    <dbReference type="NCBI Taxonomy" id="1163730"/>
    <lineage>
        <taxon>Archaea</taxon>
        <taxon>Thermoproteota</taxon>
        <taxon>Thermoprotei</taxon>
        <taxon>Fervidicoccales</taxon>
        <taxon>Fervidicoccaceae</taxon>
        <taxon>Fervidicoccus</taxon>
    </lineage>
</organism>
<feature type="domain" description="SUF system FeS cluster assembly SufBD N-terminal" evidence="3">
    <location>
        <begin position="51"/>
        <end position="207"/>
    </location>
</feature>